<dbReference type="InterPro" id="IPR002105">
    <property type="entry name" value="Dockerin_1_rpt"/>
</dbReference>
<gene>
    <name evidence="3" type="ORF">KOR34_40460</name>
</gene>
<feature type="domain" description="Phytase-like" evidence="2">
    <location>
        <begin position="43"/>
        <end position="311"/>
    </location>
</feature>
<evidence type="ECO:0000256" key="1">
    <source>
        <dbReference type="SAM" id="SignalP"/>
    </source>
</evidence>
<dbReference type="PANTHER" id="PTHR37957">
    <property type="entry name" value="BLR7070 PROTEIN"/>
    <property type="match status" value="1"/>
</dbReference>
<comment type="caution">
    <text evidence="3">The sequence shown here is derived from an EMBL/GenBank/DDBJ whole genome shotgun (WGS) entry which is preliminary data.</text>
</comment>
<proteinExistence type="predicted"/>
<dbReference type="Proteomes" id="UP000316714">
    <property type="component" value="Unassembled WGS sequence"/>
</dbReference>
<protein>
    <recommendedName>
        <fullName evidence="2">Phytase-like domain-containing protein</fullName>
    </recommendedName>
</protein>
<dbReference type="Gene3D" id="1.10.1330.10">
    <property type="entry name" value="Dockerin domain"/>
    <property type="match status" value="1"/>
</dbReference>
<name>A0A5C5V0X5_9BACT</name>
<dbReference type="RefSeq" id="WP_146567513.1">
    <property type="nucleotide sequence ID" value="NZ_SIHJ01000003.1"/>
</dbReference>
<sequence length="422" mass="42580" precursor="true">MIRIGFSVLLIAALAAAPARAEWAVSPAGAVTLDGGDFPGVTFAEMSGVTHVGGARFDVVQDSGGRVLGVDVTFEGGVLTQAAAAAVYPLTAAMDYEGIAAGANDATFFLSEENSPGVREVDRATGAVVRALSIPAVFASQRGNRGFESLARQGPTLWTANEEALTVDGPAASTSSGSTVRLLRLDIESGAPVAQHAYQVEPIHANGLLSQSGLSDLLVAPDGRLIALERSFAGLASPAYLSRIYELDLAGATDISQGALADGLSGQTYTPVGKRLLWSGSVGAAGQNLEGLALGPQLADGSWQLVGVVDNGSGSDPYSGNTVVGFTLSPVTPQVPGDYNGDGTIDQGDYAAWRRAFGLGHAAGLGADGNGDGVVDAADYTVWRDALSAGGAAPSASPAPEPTAGLLAAAALSAVTGFVRRR</sequence>
<feature type="signal peptide" evidence="1">
    <location>
        <begin position="1"/>
        <end position="21"/>
    </location>
</feature>
<dbReference type="PANTHER" id="PTHR37957:SF1">
    <property type="entry name" value="PHYTASE-LIKE DOMAIN-CONTAINING PROTEIN"/>
    <property type="match status" value="1"/>
</dbReference>
<dbReference type="SUPFAM" id="SSF63446">
    <property type="entry name" value="Type I dockerin domain"/>
    <property type="match status" value="1"/>
</dbReference>
<dbReference type="CDD" id="cd14256">
    <property type="entry name" value="Dockerin_I"/>
    <property type="match status" value="1"/>
</dbReference>
<accession>A0A5C5V0X5</accession>
<dbReference type="OrthoDB" id="251510at2"/>
<evidence type="ECO:0000313" key="4">
    <source>
        <dbReference type="Proteomes" id="UP000316714"/>
    </source>
</evidence>
<keyword evidence="1" id="KW-0732">Signal</keyword>
<dbReference type="Pfam" id="PF13449">
    <property type="entry name" value="Phytase-like"/>
    <property type="match status" value="1"/>
</dbReference>
<feature type="chain" id="PRO_5023026248" description="Phytase-like domain-containing protein" evidence="1">
    <location>
        <begin position="22"/>
        <end position="422"/>
    </location>
</feature>
<dbReference type="InterPro" id="IPR018247">
    <property type="entry name" value="EF_Hand_1_Ca_BS"/>
</dbReference>
<dbReference type="AlphaFoldDB" id="A0A5C5V0X5"/>
<dbReference type="EMBL" id="SIHJ01000003">
    <property type="protein sequence ID" value="TWT32284.1"/>
    <property type="molecule type" value="Genomic_DNA"/>
</dbReference>
<organism evidence="3 4">
    <name type="scientific">Posidoniimonas corsicana</name>
    <dbReference type="NCBI Taxonomy" id="1938618"/>
    <lineage>
        <taxon>Bacteria</taxon>
        <taxon>Pseudomonadati</taxon>
        <taxon>Planctomycetota</taxon>
        <taxon>Planctomycetia</taxon>
        <taxon>Pirellulales</taxon>
        <taxon>Lacipirellulaceae</taxon>
        <taxon>Posidoniimonas</taxon>
    </lineage>
</organism>
<dbReference type="Pfam" id="PF00404">
    <property type="entry name" value="Dockerin_1"/>
    <property type="match status" value="1"/>
</dbReference>
<dbReference type="GO" id="GO:0004553">
    <property type="term" value="F:hydrolase activity, hydrolyzing O-glycosyl compounds"/>
    <property type="evidence" value="ECO:0007669"/>
    <property type="project" value="InterPro"/>
</dbReference>
<dbReference type="SUPFAM" id="SSF63825">
    <property type="entry name" value="YWTD domain"/>
    <property type="match status" value="1"/>
</dbReference>
<evidence type="ECO:0000313" key="3">
    <source>
        <dbReference type="EMBL" id="TWT32284.1"/>
    </source>
</evidence>
<reference evidence="3 4" key="1">
    <citation type="submission" date="2019-02" db="EMBL/GenBank/DDBJ databases">
        <title>Deep-cultivation of Planctomycetes and their phenomic and genomic characterization uncovers novel biology.</title>
        <authorList>
            <person name="Wiegand S."/>
            <person name="Jogler M."/>
            <person name="Boedeker C."/>
            <person name="Pinto D."/>
            <person name="Vollmers J."/>
            <person name="Rivas-Marin E."/>
            <person name="Kohn T."/>
            <person name="Peeters S.H."/>
            <person name="Heuer A."/>
            <person name="Rast P."/>
            <person name="Oberbeckmann S."/>
            <person name="Bunk B."/>
            <person name="Jeske O."/>
            <person name="Meyerdierks A."/>
            <person name="Storesund J.E."/>
            <person name="Kallscheuer N."/>
            <person name="Luecker S."/>
            <person name="Lage O.M."/>
            <person name="Pohl T."/>
            <person name="Merkel B.J."/>
            <person name="Hornburger P."/>
            <person name="Mueller R.-W."/>
            <person name="Bruemmer F."/>
            <person name="Labrenz M."/>
            <person name="Spormann A.M."/>
            <person name="Op Den Camp H."/>
            <person name="Overmann J."/>
            <person name="Amann R."/>
            <person name="Jetten M.S.M."/>
            <person name="Mascher T."/>
            <person name="Medema M.H."/>
            <person name="Devos D.P."/>
            <person name="Kaster A.-K."/>
            <person name="Ovreas L."/>
            <person name="Rohde M."/>
            <person name="Galperin M.Y."/>
            <person name="Jogler C."/>
        </authorList>
    </citation>
    <scope>NUCLEOTIDE SEQUENCE [LARGE SCALE GENOMIC DNA]</scope>
    <source>
        <strain evidence="3 4">KOR34</strain>
    </source>
</reference>
<keyword evidence="4" id="KW-1185">Reference proteome</keyword>
<dbReference type="InterPro" id="IPR036439">
    <property type="entry name" value="Dockerin_dom_sf"/>
</dbReference>
<dbReference type="PROSITE" id="PS00018">
    <property type="entry name" value="EF_HAND_1"/>
    <property type="match status" value="2"/>
</dbReference>
<evidence type="ECO:0000259" key="2">
    <source>
        <dbReference type="Pfam" id="PF13449"/>
    </source>
</evidence>
<dbReference type="GO" id="GO:0000272">
    <property type="term" value="P:polysaccharide catabolic process"/>
    <property type="evidence" value="ECO:0007669"/>
    <property type="project" value="InterPro"/>
</dbReference>
<dbReference type="InterPro" id="IPR027372">
    <property type="entry name" value="Phytase-like_dom"/>
</dbReference>